<evidence type="ECO:0000256" key="2">
    <source>
        <dbReference type="ARBA" id="ARBA00004170"/>
    </source>
</evidence>
<evidence type="ECO:0000256" key="10">
    <source>
        <dbReference type="ARBA" id="ARBA00023136"/>
    </source>
</evidence>
<dbReference type="FunFam" id="3.40.50.300:FF:000002">
    <property type="entry name" value="ATP synthase subunit alpha"/>
    <property type="match status" value="1"/>
</dbReference>
<dbReference type="GO" id="GO:0005524">
    <property type="term" value="F:ATP binding"/>
    <property type="evidence" value="ECO:0007669"/>
    <property type="project" value="UniProtKB-UniRule"/>
</dbReference>
<dbReference type="InterPro" id="IPR000194">
    <property type="entry name" value="ATPase_F1/V1/A1_a/bsu_nucl-bd"/>
</dbReference>
<keyword evidence="9 15" id="KW-0406">Ion transport</keyword>
<comment type="function">
    <text evidence="1 15">Produces ATP from ADP in the presence of a proton gradient across the membrane. The alpha chain is a regulatory subunit.</text>
</comment>
<evidence type="ECO:0000256" key="8">
    <source>
        <dbReference type="ARBA" id="ARBA00022967"/>
    </source>
</evidence>
<evidence type="ECO:0000313" key="19">
    <source>
        <dbReference type="EMBL" id="XCJ79589.1"/>
    </source>
</evidence>
<evidence type="ECO:0000256" key="5">
    <source>
        <dbReference type="ARBA" id="ARBA00022741"/>
    </source>
</evidence>
<dbReference type="AlphaFoldDB" id="A0AB74UDG1"/>
<dbReference type="InterPro" id="IPR023366">
    <property type="entry name" value="ATP_synth_asu-like_sf"/>
</dbReference>
<keyword evidence="4 15" id="KW-1003">Cell membrane</keyword>
<dbReference type="SUPFAM" id="SSF52540">
    <property type="entry name" value="P-loop containing nucleoside triphosphate hydrolases"/>
    <property type="match status" value="1"/>
</dbReference>
<sequence length="514" mass="55441">MQQLNPSEISDIIKQRIDKLDVASEARNQGTVVSVADGIVRIHGLADAMLGEMIEFPGGVYGMALNLERDSVGAVVLGDYLELEEGMTAQCTGRILEVPVGPELVGRVVDALGNPIDGKGDIETTQTDAIEKVAPGVITRQSVDQPVQTGLKSIDAMVPIGRGQRELIIGDRQIGKSAVAIDTIINQKGTGVTCIYVAIGQKQSTIANVVRKLEEHGAMDHTIVVAAGAADPAAMQYLAPYAGCTMGEYFRDRGEDALIVYDDLSKQAVAYRQISLLLRRPPGREAYPGDVFYLHSRLLERAARVNAEYVEKFTNGEVKGKTGSLTALPIIETQGGDVSAFVPTNVISITDGQIFLETGLFNSGIRPAINAGLSVSRVGGSAQTKIIKKLGGGVRLALAQYRELAAFSQFASDLDEATRKQLEHGQRVTELMKQKQYSPMSVAQMALTLYAANEGYLDDVAVDKVLDFERALQDYMKSEHADLLDKINSSGGYDDEIQKGLKSGLESFKSTQTW</sequence>
<dbReference type="InterPro" id="IPR038376">
    <property type="entry name" value="ATP_synth_asu_C_sf"/>
</dbReference>
<dbReference type="Pfam" id="PF00306">
    <property type="entry name" value="ATP-synt_ab_C"/>
    <property type="match status" value="1"/>
</dbReference>
<dbReference type="PANTHER" id="PTHR48082:SF2">
    <property type="entry name" value="ATP SYNTHASE SUBUNIT ALPHA, MITOCHONDRIAL"/>
    <property type="match status" value="1"/>
</dbReference>
<dbReference type="GO" id="GO:0046933">
    <property type="term" value="F:proton-transporting ATP synthase activity, rotational mechanism"/>
    <property type="evidence" value="ECO:0007669"/>
    <property type="project" value="UniProtKB-UniRule"/>
</dbReference>
<evidence type="ECO:0000256" key="12">
    <source>
        <dbReference type="ARBA" id="ARBA00023310"/>
    </source>
</evidence>
<dbReference type="FunFam" id="2.40.30.20:FF:000001">
    <property type="entry name" value="ATP synthase subunit alpha"/>
    <property type="match status" value="1"/>
</dbReference>
<feature type="domain" description="ATPase F1/V1/A1 complex alpha/beta subunit nucleotide-binding" evidence="16">
    <location>
        <begin position="150"/>
        <end position="376"/>
    </location>
</feature>
<dbReference type="GO" id="GO:0045259">
    <property type="term" value="C:proton-transporting ATP synthase complex"/>
    <property type="evidence" value="ECO:0007669"/>
    <property type="project" value="UniProtKB-KW"/>
</dbReference>
<dbReference type="Pfam" id="PF02874">
    <property type="entry name" value="ATP-synt_ab_N"/>
    <property type="match status" value="1"/>
</dbReference>
<dbReference type="InterPro" id="IPR004100">
    <property type="entry name" value="ATPase_F1/V1/A1_a/bsu_N"/>
</dbReference>
<reference evidence="19" key="1">
    <citation type="submission" date="2024-06" db="EMBL/GenBank/DDBJ databases">
        <title>Complete genome of Salinicola endophyticus HNIBRBA4755.</title>
        <authorList>
            <person name="Shin S.Y."/>
            <person name="Kang H."/>
            <person name="Song J."/>
        </authorList>
    </citation>
    <scope>NUCLEOTIDE SEQUENCE</scope>
    <source>
        <strain evidence="19">HNIBRBA4755</strain>
    </source>
</reference>
<keyword evidence="3 15" id="KW-0813">Transport</keyword>
<gene>
    <name evidence="15 19" type="primary">atpA</name>
    <name evidence="19" type="ORF">ABV408_19420</name>
</gene>
<evidence type="ECO:0000256" key="3">
    <source>
        <dbReference type="ARBA" id="ARBA00022448"/>
    </source>
</evidence>
<feature type="binding site" evidence="15">
    <location>
        <begin position="170"/>
        <end position="177"/>
    </location>
    <ligand>
        <name>ATP</name>
        <dbReference type="ChEBI" id="CHEBI:30616"/>
    </ligand>
</feature>
<dbReference type="GO" id="GO:0005886">
    <property type="term" value="C:plasma membrane"/>
    <property type="evidence" value="ECO:0007669"/>
    <property type="project" value="UniProtKB-SubCell"/>
</dbReference>
<dbReference type="EMBL" id="CP159578">
    <property type="protein sequence ID" value="XCJ79589.1"/>
    <property type="molecule type" value="Genomic_DNA"/>
</dbReference>
<dbReference type="CDD" id="cd01132">
    <property type="entry name" value="F1-ATPase_alpha_CD"/>
    <property type="match status" value="1"/>
</dbReference>
<comment type="subunit">
    <text evidence="14">F-type ATPases have 2 components, CF(1) - the catalytic core - and CF(0) - the membrane proton channel. CF(1) has five subunits: alpha(3), beta(3), gamma(1), delta(1), epsilon(1). CF(0) has four main subunits: a(1), b(1), b'(1) and c(9-12).</text>
</comment>
<evidence type="ECO:0000259" key="16">
    <source>
        <dbReference type="Pfam" id="PF00006"/>
    </source>
</evidence>
<dbReference type="PANTHER" id="PTHR48082">
    <property type="entry name" value="ATP SYNTHASE SUBUNIT ALPHA, MITOCHONDRIAL"/>
    <property type="match status" value="1"/>
</dbReference>
<dbReference type="SUPFAM" id="SSF50615">
    <property type="entry name" value="N-terminal domain of alpha and beta subunits of F1 ATP synthase"/>
    <property type="match status" value="1"/>
</dbReference>
<dbReference type="InterPro" id="IPR005294">
    <property type="entry name" value="ATP_synth_F1_asu"/>
</dbReference>
<dbReference type="Pfam" id="PF00006">
    <property type="entry name" value="ATP-synt_ab"/>
    <property type="match status" value="1"/>
</dbReference>
<dbReference type="GO" id="GO:0043531">
    <property type="term" value="F:ADP binding"/>
    <property type="evidence" value="ECO:0007669"/>
    <property type="project" value="TreeGrafter"/>
</dbReference>
<evidence type="ECO:0000256" key="1">
    <source>
        <dbReference type="ARBA" id="ARBA00003784"/>
    </source>
</evidence>
<dbReference type="EC" id="7.1.2.2" evidence="15"/>
<dbReference type="CDD" id="cd18113">
    <property type="entry name" value="ATP-synt_F1_alpha_C"/>
    <property type="match status" value="1"/>
</dbReference>
<dbReference type="PIRSF" id="PIRSF039088">
    <property type="entry name" value="F_ATPase_subunit_alpha"/>
    <property type="match status" value="1"/>
</dbReference>
<keyword evidence="8 15" id="KW-1278">Translocase</keyword>
<dbReference type="NCBIfam" id="NF009884">
    <property type="entry name" value="PRK13343.1"/>
    <property type="match status" value="1"/>
</dbReference>
<dbReference type="FunFam" id="1.20.150.20:FF:000001">
    <property type="entry name" value="ATP synthase subunit alpha"/>
    <property type="match status" value="1"/>
</dbReference>
<dbReference type="Gene3D" id="1.20.150.20">
    <property type="entry name" value="ATP synthase alpha/beta chain, C-terminal domain"/>
    <property type="match status" value="1"/>
</dbReference>
<feature type="domain" description="ATP synthase alpha subunit C-terminal" evidence="17">
    <location>
        <begin position="383"/>
        <end position="508"/>
    </location>
</feature>
<accession>A0AB74UDG1</accession>
<keyword evidence="6 15" id="KW-0375">Hydrogen ion transport</keyword>
<keyword evidence="5 15" id="KW-0547">Nucleotide-binding</keyword>
<comment type="catalytic activity">
    <reaction evidence="15">
        <text>ATP + H2O + 4 H(+)(in) = ADP + phosphate + 5 H(+)(out)</text>
        <dbReference type="Rhea" id="RHEA:57720"/>
        <dbReference type="ChEBI" id="CHEBI:15377"/>
        <dbReference type="ChEBI" id="CHEBI:15378"/>
        <dbReference type="ChEBI" id="CHEBI:30616"/>
        <dbReference type="ChEBI" id="CHEBI:43474"/>
        <dbReference type="ChEBI" id="CHEBI:456216"/>
        <dbReference type="EC" id="7.1.2.2"/>
    </reaction>
</comment>
<evidence type="ECO:0000256" key="6">
    <source>
        <dbReference type="ARBA" id="ARBA00022781"/>
    </source>
</evidence>
<dbReference type="CDD" id="cd18116">
    <property type="entry name" value="ATP-synt_F1_alpha_N"/>
    <property type="match status" value="1"/>
</dbReference>
<evidence type="ECO:0000256" key="13">
    <source>
        <dbReference type="ARBA" id="ARBA00024342"/>
    </source>
</evidence>
<dbReference type="SUPFAM" id="SSF47917">
    <property type="entry name" value="C-terminal domain of alpha and beta subunits of F1 ATP synthase"/>
    <property type="match status" value="1"/>
</dbReference>
<evidence type="ECO:0000256" key="14">
    <source>
        <dbReference type="ARBA" id="ARBA00026013"/>
    </source>
</evidence>
<keyword evidence="7 15" id="KW-0067">ATP-binding</keyword>
<organism evidence="19">
    <name type="scientific">Salinicola endophyticus</name>
    <dbReference type="NCBI Taxonomy" id="1949083"/>
    <lineage>
        <taxon>Bacteria</taxon>
        <taxon>Pseudomonadati</taxon>
        <taxon>Pseudomonadota</taxon>
        <taxon>Gammaproteobacteria</taxon>
        <taxon>Oceanospirillales</taxon>
        <taxon>Halomonadaceae</taxon>
        <taxon>Salinicola</taxon>
    </lineage>
</organism>
<dbReference type="InterPro" id="IPR027417">
    <property type="entry name" value="P-loop_NTPase"/>
</dbReference>
<comment type="subcellular location">
    <subcellularLocation>
        <location evidence="15">Cell membrane</location>
        <topology evidence="15">Peripheral membrane protein</topology>
    </subcellularLocation>
    <subcellularLocation>
        <location evidence="2">Membrane</location>
        <topology evidence="2">Peripheral membrane protein</topology>
    </subcellularLocation>
</comment>
<keyword evidence="10 15" id="KW-0472">Membrane</keyword>
<name>A0AB74UDG1_9GAMM</name>
<comment type="similarity">
    <text evidence="13">Belongs to the ATPase alpha/beta chains family. T3SS ATPase subfamily.</text>
</comment>
<dbReference type="InterPro" id="IPR020003">
    <property type="entry name" value="ATPase_a/bsu_AS"/>
</dbReference>
<protein>
    <recommendedName>
        <fullName evidence="15">ATP synthase subunit alpha</fullName>
        <ecNumber evidence="15">7.1.2.2</ecNumber>
    </recommendedName>
    <alternativeName>
        <fullName evidence="15">ATP synthase F1 sector subunit alpha</fullName>
    </alternativeName>
    <alternativeName>
        <fullName evidence="15">F-ATPase subunit alpha</fullName>
    </alternativeName>
</protein>
<dbReference type="PROSITE" id="PS00152">
    <property type="entry name" value="ATPASE_ALPHA_BETA"/>
    <property type="match status" value="1"/>
</dbReference>
<evidence type="ECO:0000259" key="17">
    <source>
        <dbReference type="Pfam" id="PF00306"/>
    </source>
</evidence>
<dbReference type="NCBIfam" id="TIGR00962">
    <property type="entry name" value="atpA"/>
    <property type="match status" value="1"/>
</dbReference>
<dbReference type="InterPro" id="IPR036121">
    <property type="entry name" value="ATPase_F1/V1/A1_a/bsu_N_sf"/>
</dbReference>
<feature type="site" description="Required for activity" evidence="15">
    <location>
        <position position="374"/>
    </location>
</feature>
<evidence type="ECO:0000256" key="7">
    <source>
        <dbReference type="ARBA" id="ARBA00022840"/>
    </source>
</evidence>
<dbReference type="RefSeq" id="WP_035470101.1">
    <property type="nucleotide sequence ID" value="NZ_CP159578.1"/>
</dbReference>
<proteinExistence type="inferred from homology"/>
<keyword evidence="11 15" id="KW-0139">CF(1)</keyword>
<keyword evidence="12 15" id="KW-0066">ATP synthesis</keyword>
<evidence type="ECO:0000256" key="15">
    <source>
        <dbReference type="HAMAP-Rule" id="MF_01346"/>
    </source>
</evidence>
<dbReference type="HAMAP" id="MF_01346">
    <property type="entry name" value="ATP_synth_alpha_bact"/>
    <property type="match status" value="1"/>
</dbReference>
<evidence type="ECO:0000256" key="11">
    <source>
        <dbReference type="ARBA" id="ARBA00023196"/>
    </source>
</evidence>
<dbReference type="Gene3D" id="2.40.30.20">
    <property type="match status" value="1"/>
</dbReference>
<dbReference type="InterPro" id="IPR000793">
    <property type="entry name" value="ATP_synth_asu_C"/>
</dbReference>
<evidence type="ECO:0000256" key="4">
    <source>
        <dbReference type="ARBA" id="ARBA00022475"/>
    </source>
</evidence>
<dbReference type="Gene3D" id="3.40.50.300">
    <property type="entry name" value="P-loop containing nucleotide triphosphate hydrolases"/>
    <property type="match status" value="1"/>
</dbReference>
<dbReference type="InterPro" id="IPR033732">
    <property type="entry name" value="ATP_synth_F1_a_nt-bd_dom"/>
</dbReference>
<feature type="domain" description="ATPase F1/V1/A1 complex alpha/beta subunit N-terminal" evidence="18">
    <location>
        <begin position="28"/>
        <end position="93"/>
    </location>
</feature>
<evidence type="ECO:0000259" key="18">
    <source>
        <dbReference type="Pfam" id="PF02874"/>
    </source>
</evidence>
<evidence type="ECO:0000256" key="9">
    <source>
        <dbReference type="ARBA" id="ARBA00023065"/>
    </source>
</evidence>